<proteinExistence type="predicted"/>
<dbReference type="PROSITE" id="PS51257">
    <property type="entry name" value="PROKAR_LIPOPROTEIN"/>
    <property type="match status" value="1"/>
</dbReference>
<evidence type="ECO:0000313" key="3">
    <source>
        <dbReference type="Proteomes" id="UP000016636"/>
    </source>
</evidence>
<sequence>MSKFKFLAIFGLFVLFLSGCAPTQTVLAFDPYKAIVSNQQSSGFEVYISAVHDSRKNKSTIATITDGKGTVDEYVVLQNDLATYFGDSLKKELIAHGANVNGMGGVVVEVFINEFEANMSGYNSDNTKGKIKITLKIQKGDQSIIKNISNNQTKFELVRTGGAFKPFLTDIINDAVKRSAIAILNS</sequence>
<dbReference type="InterPro" id="IPR005619">
    <property type="entry name" value="Uncharacterised_YajG"/>
</dbReference>
<dbReference type="Pfam" id="PF03923">
    <property type="entry name" value="Lipoprotein_16"/>
    <property type="match status" value="1"/>
</dbReference>
<dbReference type="Proteomes" id="UP000016636">
    <property type="component" value="Unassembled WGS sequence"/>
</dbReference>
<keyword evidence="1" id="KW-0732">Signal</keyword>
<protein>
    <recommendedName>
        <fullName evidence="4">Lipoprotein</fullName>
    </recommendedName>
</protein>
<evidence type="ECO:0008006" key="4">
    <source>
        <dbReference type="Google" id="ProtNLM"/>
    </source>
</evidence>
<reference evidence="2 3" key="1">
    <citation type="journal article" date="2013" name="BMC Genomics">
        <title>Comparative genomics of Campylobacter concisus isolates reveals genetic diversity and provides insights into disease association.</title>
        <authorList>
            <person name="Deshpande N.P."/>
            <person name="Kaakoush N.O."/>
            <person name="Wilkins M.R."/>
            <person name="Mitchell H.M."/>
        </authorList>
    </citation>
    <scope>NUCLEOTIDE SEQUENCE [LARGE SCALE GENOMIC DNA]</scope>
    <source>
        <strain evidence="2 3">UNSW3</strain>
    </source>
</reference>
<feature type="chain" id="PRO_5004625633" description="Lipoprotein" evidence="1">
    <location>
        <begin position="24"/>
        <end position="186"/>
    </location>
</feature>
<evidence type="ECO:0000313" key="2">
    <source>
        <dbReference type="EMBL" id="ERJ22442.1"/>
    </source>
</evidence>
<dbReference type="PATRIC" id="fig|1242966.3.peg.1114"/>
<organism evidence="2 3">
    <name type="scientific">Campylobacter concisus UNSW3</name>
    <dbReference type="NCBI Taxonomy" id="1242966"/>
    <lineage>
        <taxon>Bacteria</taxon>
        <taxon>Pseudomonadati</taxon>
        <taxon>Campylobacterota</taxon>
        <taxon>Epsilonproteobacteria</taxon>
        <taxon>Campylobacterales</taxon>
        <taxon>Campylobacteraceae</taxon>
        <taxon>Campylobacter</taxon>
    </lineage>
</organism>
<name>U2EWV1_9BACT</name>
<feature type="signal peptide" evidence="1">
    <location>
        <begin position="1"/>
        <end position="23"/>
    </location>
</feature>
<evidence type="ECO:0000256" key="1">
    <source>
        <dbReference type="SAM" id="SignalP"/>
    </source>
</evidence>
<dbReference type="EMBL" id="ANNE01000009">
    <property type="protein sequence ID" value="ERJ22442.1"/>
    <property type="molecule type" value="Genomic_DNA"/>
</dbReference>
<dbReference type="RefSeq" id="WP_021084423.1">
    <property type="nucleotide sequence ID" value="NZ_ANNE01000009.1"/>
</dbReference>
<gene>
    <name evidence="2" type="ORF">UNSW3_419</name>
</gene>
<comment type="caution">
    <text evidence="2">The sequence shown here is derived from an EMBL/GenBank/DDBJ whole genome shotgun (WGS) entry which is preliminary data.</text>
</comment>
<dbReference type="AlphaFoldDB" id="U2EWV1"/>
<accession>U2EWV1</accession>